<reference evidence="2 3" key="1">
    <citation type="journal article" date="2020" name="Biotechnol. Biofuels">
        <title>New insights from the biogas microbiome by comprehensive genome-resolved metagenomics of nearly 1600 species originating from multiple anaerobic digesters.</title>
        <authorList>
            <person name="Campanaro S."/>
            <person name="Treu L."/>
            <person name="Rodriguez-R L.M."/>
            <person name="Kovalovszki A."/>
            <person name="Ziels R.M."/>
            <person name="Maus I."/>
            <person name="Zhu X."/>
            <person name="Kougias P.G."/>
            <person name="Basile A."/>
            <person name="Luo G."/>
            <person name="Schluter A."/>
            <person name="Konstantinidis K.T."/>
            <person name="Angelidaki I."/>
        </authorList>
    </citation>
    <scope>NUCLEOTIDE SEQUENCE [LARGE SCALE GENOMIC DNA]</scope>
    <source>
        <strain evidence="2">AS05jafATM_89</strain>
    </source>
</reference>
<evidence type="ECO:0000313" key="3">
    <source>
        <dbReference type="Proteomes" id="UP000576550"/>
    </source>
</evidence>
<dbReference type="Pfam" id="PF01909">
    <property type="entry name" value="NTP_transf_2"/>
    <property type="match status" value="1"/>
</dbReference>
<dbReference type="EMBL" id="DUTP01000006">
    <property type="protein sequence ID" value="HHX99666.1"/>
    <property type="molecule type" value="Genomic_DNA"/>
</dbReference>
<protein>
    <recommendedName>
        <fullName evidence="1">Polymerase nucleotidyl transferase domain-containing protein</fullName>
    </recommendedName>
</protein>
<dbReference type="InterPro" id="IPR002934">
    <property type="entry name" value="Polymerase_NTP_transf_dom"/>
</dbReference>
<dbReference type="AlphaFoldDB" id="A0A832QDW8"/>
<gene>
    <name evidence="2" type="ORF">GX533_03285</name>
</gene>
<proteinExistence type="predicted"/>
<sequence length="234" mass="27925">MGVTKEESQYIWGKEYKGTSKGKKNINVDKKVEIAKKNIPVLLVGNLVKFIGISGSVGSGFAKEEDDIDIFVVTRNGTMWLYRALVQITNIFHRKIRIKGEKDVKDKLCLNLITEERGLRFDSDIFNFNELMYLIPIYNKKYINYIYSQNEWLLTEYEMSKENMITKFKPQSEVNMLIKILNKFLYYLQLIYMKLARHRPDLQRIKDNSKKGRIEFFPKKFRKRKIRDYMRKFA</sequence>
<accession>A0A832QDW8</accession>
<dbReference type="SUPFAM" id="SSF81301">
    <property type="entry name" value="Nucleotidyltransferase"/>
    <property type="match status" value="1"/>
</dbReference>
<dbReference type="GO" id="GO:0016779">
    <property type="term" value="F:nucleotidyltransferase activity"/>
    <property type="evidence" value="ECO:0007669"/>
    <property type="project" value="InterPro"/>
</dbReference>
<dbReference type="Proteomes" id="UP000576550">
    <property type="component" value="Unassembled WGS sequence"/>
</dbReference>
<organism evidence="2 3">
    <name type="scientific">Candidatus Dojkabacteria bacterium</name>
    <dbReference type="NCBI Taxonomy" id="2099670"/>
    <lineage>
        <taxon>Bacteria</taxon>
        <taxon>Candidatus Dojkabacteria</taxon>
    </lineage>
</organism>
<dbReference type="InterPro" id="IPR043519">
    <property type="entry name" value="NT_sf"/>
</dbReference>
<comment type="caution">
    <text evidence="2">The sequence shown here is derived from an EMBL/GenBank/DDBJ whole genome shotgun (WGS) entry which is preliminary data.</text>
</comment>
<name>A0A832QDW8_9BACT</name>
<evidence type="ECO:0000313" key="2">
    <source>
        <dbReference type="EMBL" id="HHX99666.1"/>
    </source>
</evidence>
<evidence type="ECO:0000259" key="1">
    <source>
        <dbReference type="Pfam" id="PF01909"/>
    </source>
</evidence>
<feature type="domain" description="Polymerase nucleotidyl transferase" evidence="1">
    <location>
        <begin position="48"/>
        <end position="113"/>
    </location>
</feature>